<gene>
    <name evidence="1" type="ORF">EI97DRAFT_456525</name>
</gene>
<evidence type="ECO:0000313" key="2">
    <source>
        <dbReference type="Proteomes" id="UP000800097"/>
    </source>
</evidence>
<sequence>MGDEFITGGARYWIEATAPHGGTEPVIFVNCTQYGALQNDAEYSFGGVPAQNPYQSAHVYRHVNGNFQQVTLTAKNNPGVILGVYNYGGANVTFTNRSITWTGPVLVNGVNVLSATDSGPALDPTNTDEVIKDENAVTGGVVVKFMYKPKEDEEESN</sequence>
<proteinExistence type="predicted"/>
<dbReference type="RefSeq" id="XP_033656671.1">
    <property type="nucleotide sequence ID" value="XM_033800743.1"/>
</dbReference>
<reference evidence="1" key="1">
    <citation type="journal article" date="2020" name="Stud. Mycol.">
        <title>101 Dothideomycetes genomes: a test case for predicting lifestyles and emergence of pathogens.</title>
        <authorList>
            <person name="Haridas S."/>
            <person name="Albert R."/>
            <person name="Binder M."/>
            <person name="Bloem J."/>
            <person name="Labutti K."/>
            <person name="Salamov A."/>
            <person name="Andreopoulos B."/>
            <person name="Baker S."/>
            <person name="Barry K."/>
            <person name="Bills G."/>
            <person name="Bluhm B."/>
            <person name="Cannon C."/>
            <person name="Castanera R."/>
            <person name="Culley D."/>
            <person name="Daum C."/>
            <person name="Ezra D."/>
            <person name="Gonzalez J."/>
            <person name="Henrissat B."/>
            <person name="Kuo A."/>
            <person name="Liang C."/>
            <person name="Lipzen A."/>
            <person name="Lutzoni F."/>
            <person name="Magnuson J."/>
            <person name="Mondo S."/>
            <person name="Nolan M."/>
            <person name="Ohm R."/>
            <person name="Pangilinan J."/>
            <person name="Park H.-J."/>
            <person name="Ramirez L."/>
            <person name="Alfaro M."/>
            <person name="Sun H."/>
            <person name="Tritt A."/>
            <person name="Yoshinaga Y."/>
            <person name="Zwiers L.-H."/>
            <person name="Turgeon B."/>
            <person name="Goodwin S."/>
            <person name="Spatafora J."/>
            <person name="Crous P."/>
            <person name="Grigoriev I."/>
        </authorList>
    </citation>
    <scope>NUCLEOTIDE SEQUENCE</scope>
    <source>
        <strain evidence="1">CBS 379.55</strain>
    </source>
</reference>
<keyword evidence="2" id="KW-1185">Reference proteome</keyword>
<dbReference type="Proteomes" id="UP000800097">
    <property type="component" value="Unassembled WGS sequence"/>
</dbReference>
<evidence type="ECO:0000313" key="1">
    <source>
        <dbReference type="EMBL" id="KAF2279132.1"/>
    </source>
</evidence>
<protein>
    <submittedName>
        <fullName evidence="1">Uncharacterized protein</fullName>
    </submittedName>
</protein>
<dbReference type="GeneID" id="54553918"/>
<organism evidence="1 2">
    <name type="scientific">Westerdykella ornata</name>
    <dbReference type="NCBI Taxonomy" id="318751"/>
    <lineage>
        <taxon>Eukaryota</taxon>
        <taxon>Fungi</taxon>
        <taxon>Dikarya</taxon>
        <taxon>Ascomycota</taxon>
        <taxon>Pezizomycotina</taxon>
        <taxon>Dothideomycetes</taxon>
        <taxon>Pleosporomycetidae</taxon>
        <taxon>Pleosporales</taxon>
        <taxon>Sporormiaceae</taxon>
        <taxon>Westerdykella</taxon>
    </lineage>
</organism>
<name>A0A6A6JRE1_WESOR</name>
<dbReference type="EMBL" id="ML986487">
    <property type="protein sequence ID" value="KAF2279132.1"/>
    <property type="molecule type" value="Genomic_DNA"/>
</dbReference>
<dbReference type="AlphaFoldDB" id="A0A6A6JRE1"/>
<accession>A0A6A6JRE1</accession>